<dbReference type="GO" id="GO:0098542">
    <property type="term" value="P:defense response to other organism"/>
    <property type="evidence" value="ECO:0007669"/>
    <property type="project" value="TreeGrafter"/>
</dbReference>
<dbReference type="Gene3D" id="1.10.8.430">
    <property type="entry name" value="Helical domain of apoptotic protease-activating factors"/>
    <property type="match status" value="1"/>
</dbReference>
<evidence type="ECO:0000256" key="3">
    <source>
        <dbReference type="ARBA" id="ARBA00022821"/>
    </source>
</evidence>
<dbReference type="InterPro" id="IPR055414">
    <property type="entry name" value="LRR_R13L4/SHOC2-like"/>
</dbReference>
<dbReference type="Pfam" id="PF23559">
    <property type="entry name" value="WHD_DRP"/>
    <property type="match status" value="1"/>
</dbReference>
<dbReference type="InterPro" id="IPR038005">
    <property type="entry name" value="RX-like_CC"/>
</dbReference>
<dbReference type="AlphaFoldDB" id="V5UQI0"/>
<dbReference type="CDD" id="cd14798">
    <property type="entry name" value="RX-CC_like"/>
    <property type="match status" value="1"/>
</dbReference>
<dbReference type="InterPro" id="IPR036388">
    <property type="entry name" value="WH-like_DNA-bd_sf"/>
</dbReference>
<dbReference type="GO" id="GO:0043531">
    <property type="term" value="F:ADP binding"/>
    <property type="evidence" value="ECO:0007669"/>
    <property type="project" value="InterPro"/>
</dbReference>
<dbReference type="PANTHER" id="PTHR23155">
    <property type="entry name" value="DISEASE RESISTANCE PROTEIN RP"/>
    <property type="match status" value="1"/>
</dbReference>
<dbReference type="InterPro" id="IPR042197">
    <property type="entry name" value="Apaf_helical"/>
</dbReference>
<evidence type="ECO:0000259" key="7">
    <source>
        <dbReference type="Pfam" id="PF23598"/>
    </source>
</evidence>
<dbReference type="SUPFAM" id="SSF52540">
    <property type="entry name" value="P-loop containing nucleoside triphosphate hydrolases"/>
    <property type="match status" value="1"/>
</dbReference>
<dbReference type="InterPro" id="IPR032675">
    <property type="entry name" value="LRR_dom_sf"/>
</dbReference>
<organism evidence="8">
    <name type="scientific">Cicer arietinum</name>
    <name type="common">Chickpea</name>
    <name type="synonym">Garbanzo</name>
    <dbReference type="NCBI Taxonomy" id="3827"/>
    <lineage>
        <taxon>Eukaryota</taxon>
        <taxon>Viridiplantae</taxon>
        <taxon>Streptophyta</taxon>
        <taxon>Embryophyta</taxon>
        <taxon>Tracheophyta</taxon>
        <taxon>Spermatophyta</taxon>
        <taxon>Magnoliopsida</taxon>
        <taxon>eudicotyledons</taxon>
        <taxon>Gunneridae</taxon>
        <taxon>Pentapetalae</taxon>
        <taxon>rosids</taxon>
        <taxon>fabids</taxon>
        <taxon>Fabales</taxon>
        <taxon>Fabaceae</taxon>
        <taxon>Papilionoideae</taxon>
        <taxon>50 kb inversion clade</taxon>
        <taxon>NPAAA clade</taxon>
        <taxon>Hologalegina</taxon>
        <taxon>IRL clade</taxon>
        <taxon>Cicereae</taxon>
        <taxon>Cicer</taxon>
    </lineage>
</organism>
<dbReference type="InterPro" id="IPR058922">
    <property type="entry name" value="WHD_DRP"/>
</dbReference>
<evidence type="ECO:0000259" key="6">
    <source>
        <dbReference type="Pfam" id="PF23559"/>
    </source>
</evidence>
<dbReference type="Pfam" id="PF18052">
    <property type="entry name" value="Rx_N"/>
    <property type="match status" value="1"/>
</dbReference>
<sequence>MAEMAVSFAIDQLLPLLREEAKLIKGVHKEFSDIKDELEIIQAFLKDADKRAAANGDNNREEIKTWVKQVREAAFRIEDIVDEYMIYLAQKPRHLGCAALHHKIGSNSSRGSWNAKCHPLREAALYIEEAEVVGFEKETQKLIDWLVKGREERTVVSVVGMGGQGKTTLAKKVYNSKDVIGHFDCRLWIIVSQSYTPEGLLRDILKQTGGDPSKMDQRSLTTEVRNNLKKKRYVVVFDDVWSEDFWDHIQYAVIDNKNGSKIFITTRNLEVAESCKKSSFIEVLELQPLTDKEALELFYKKAFSFDDDGCCPKELIDVANEIVKKCKGLPLAIVTIGGLLSTKKRNVFEWNKFSENLSLELNKDKGIKEILGLSYDDLPYHLKSCLLYFGIYPEDYEVKSMRMIRQWIAEGFVKQERGKSLEEVAEGYLTELIHRSLVQVSLIKFDGKAKSCRVHDLTREMIIEKFEDLNFCKHIISEDDHSSSSGIIRRLSIRTISDDLVVHIENSHVRSVLVFGDYENIRSQHVFGDNKNIQLAIGFTRRILMKYRLLKVLDFEFAPLFNVSKMLGSFVHLKYLSFKNGSLNELPKSIGMLQNLETLNVRHTNVYELPKEISKLRKLRHLIGSELSLIQLKDGIGEMELLQTLRDVDLGMDGVVEVIIGLRKLKHIRDLELQNVQGEHGSILSSSINEMKHLKKLSVEAKTSHVLDLHLIPTRPMLQKLTLFGKLQKLPEWIPEFQNLLVLSLYYSNLTNDPMQSLKKLQHLSILYICGIAYKGLSFHFQDGWFQKLKELHIVGIDELRYIIIDKGALPFLKKLNLMWLCGMERMPTGIQYLEKLEVLYMNCMRVGFVKQVSLEECWYQIRENVSCIEISSNDGDVIRNSRT</sequence>
<dbReference type="InterPro" id="IPR027417">
    <property type="entry name" value="P-loop_NTPase"/>
</dbReference>
<dbReference type="InterPro" id="IPR044974">
    <property type="entry name" value="Disease_R_plants"/>
</dbReference>
<evidence type="ECO:0000313" key="8">
    <source>
        <dbReference type="EMBL" id="AHB79187.1"/>
    </source>
</evidence>
<dbReference type="Gene3D" id="1.20.5.4130">
    <property type="match status" value="1"/>
</dbReference>
<keyword evidence="2" id="KW-0547">Nucleotide-binding</keyword>
<evidence type="ECO:0000259" key="4">
    <source>
        <dbReference type="Pfam" id="PF00931"/>
    </source>
</evidence>
<dbReference type="Gene3D" id="3.40.50.300">
    <property type="entry name" value="P-loop containing nucleotide triphosphate hydrolases"/>
    <property type="match status" value="1"/>
</dbReference>
<dbReference type="SUPFAM" id="SSF52058">
    <property type="entry name" value="L domain-like"/>
    <property type="match status" value="1"/>
</dbReference>
<dbReference type="PANTHER" id="PTHR23155:SF1052">
    <property type="entry name" value="DISEASE RESISTANCE PROTEIN RPM1"/>
    <property type="match status" value="1"/>
</dbReference>
<accession>V5UQI0</accession>
<dbReference type="EMBL" id="KF560322">
    <property type="protein sequence ID" value="AHB79187.1"/>
    <property type="molecule type" value="Genomic_DNA"/>
</dbReference>
<dbReference type="FunFam" id="1.10.10.10:FF:000322">
    <property type="entry name" value="Probable disease resistance protein At1g63360"/>
    <property type="match status" value="1"/>
</dbReference>
<reference evidence="8" key="1">
    <citation type="submission" date="2013-08" db="EMBL/GenBank/DDBJ databases">
        <title>Genome wide identification of nucleotide-binding site (NBS)- leucine-rich repeat (LRR) gene family in Cicer arietinum (Chickpea).</title>
        <authorList>
            <person name="Sharma R."/>
            <person name="Suresh C.G."/>
        </authorList>
    </citation>
    <scope>NUCLEOTIDE SEQUENCE</scope>
</reference>
<keyword evidence="3" id="KW-0611">Plant defense</keyword>
<dbReference type="InterPro" id="IPR041118">
    <property type="entry name" value="Rx_N"/>
</dbReference>
<protein>
    <submittedName>
        <fullName evidence="8">CC-NBS-LRR disease resistance protein</fullName>
    </submittedName>
</protein>
<dbReference type="FunFam" id="3.40.50.300:FF:001091">
    <property type="entry name" value="Probable disease resistance protein At1g61300"/>
    <property type="match status" value="1"/>
</dbReference>
<dbReference type="Pfam" id="PF00931">
    <property type="entry name" value="NB-ARC"/>
    <property type="match status" value="1"/>
</dbReference>
<dbReference type="InterPro" id="IPR002182">
    <property type="entry name" value="NB-ARC"/>
</dbReference>
<feature type="domain" description="Disease resistance N-terminal" evidence="5">
    <location>
        <begin position="5"/>
        <end position="93"/>
    </location>
</feature>
<dbReference type="PRINTS" id="PR00364">
    <property type="entry name" value="DISEASERSIST"/>
</dbReference>
<feature type="domain" description="Disease resistance R13L4/SHOC-2-like LRR" evidence="7">
    <location>
        <begin position="542"/>
        <end position="841"/>
    </location>
</feature>
<evidence type="ECO:0000259" key="5">
    <source>
        <dbReference type="Pfam" id="PF18052"/>
    </source>
</evidence>
<dbReference type="Pfam" id="PF23598">
    <property type="entry name" value="LRR_14"/>
    <property type="match status" value="1"/>
</dbReference>
<name>V5UQI0_CICAR</name>
<keyword evidence="1" id="KW-0677">Repeat</keyword>
<dbReference type="Gene3D" id="3.80.10.10">
    <property type="entry name" value="Ribonuclease Inhibitor"/>
    <property type="match status" value="1"/>
</dbReference>
<dbReference type="Gene3D" id="1.10.10.10">
    <property type="entry name" value="Winged helix-like DNA-binding domain superfamily/Winged helix DNA-binding domain"/>
    <property type="match status" value="1"/>
</dbReference>
<feature type="domain" description="Disease resistance protein winged helix" evidence="6">
    <location>
        <begin position="391"/>
        <end position="462"/>
    </location>
</feature>
<evidence type="ECO:0000256" key="2">
    <source>
        <dbReference type="ARBA" id="ARBA00022741"/>
    </source>
</evidence>
<feature type="domain" description="NB-ARC" evidence="4">
    <location>
        <begin position="136"/>
        <end position="304"/>
    </location>
</feature>
<proteinExistence type="predicted"/>
<evidence type="ECO:0000256" key="1">
    <source>
        <dbReference type="ARBA" id="ARBA00022737"/>
    </source>
</evidence>